<keyword evidence="14" id="KW-1185">Reference proteome</keyword>
<feature type="region of interest" description="Disordered" evidence="11">
    <location>
        <begin position="143"/>
        <end position="163"/>
    </location>
</feature>
<feature type="modified residue" description="4-aspartylphosphate" evidence="10">
    <location>
        <position position="55"/>
    </location>
</feature>
<keyword evidence="3 10" id="KW-0597">Phosphoprotein</keyword>
<dbReference type="RefSeq" id="WP_353303945.1">
    <property type="nucleotide sequence ID" value="NZ_BAABWN010000012.1"/>
</dbReference>
<evidence type="ECO:0000256" key="5">
    <source>
        <dbReference type="ARBA" id="ARBA00023015"/>
    </source>
</evidence>
<evidence type="ECO:0000256" key="3">
    <source>
        <dbReference type="ARBA" id="ARBA00022553"/>
    </source>
</evidence>
<evidence type="ECO:0000256" key="10">
    <source>
        <dbReference type="PROSITE-ProRule" id="PRU00169"/>
    </source>
</evidence>
<dbReference type="PIRSF" id="PIRSF006171">
    <property type="entry name" value="RR_citrat_malat"/>
    <property type="match status" value="1"/>
</dbReference>
<evidence type="ECO:0000256" key="1">
    <source>
        <dbReference type="ARBA" id="ARBA00004496"/>
    </source>
</evidence>
<dbReference type="Pfam" id="PF20714">
    <property type="entry name" value="HTH_64"/>
    <property type="match status" value="1"/>
</dbReference>
<evidence type="ECO:0000256" key="2">
    <source>
        <dbReference type="ARBA" id="ARBA00022490"/>
    </source>
</evidence>
<evidence type="ECO:0000256" key="4">
    <source>
        <dbReference type="ARBA" id="ARBA00023012"/>
    </source>
</evidence>
<evidence type="ECO:0000256" key="6">
    <source>
        <dbReference type="ARBA" id="ARBA00023125"/>
    </source>
</evidence>
<keyword evidence="2 9" id="KW-0963">Cytoplasm</keyword>
<dbReference type="SMART" id="SM00448">
    <property type="entry name" value="REC"/>
    <property type="match status" value="1"/>
</dbReference>
<feature type="compositionally biased region" description="Polar residues" evidence="11">
    <location>
        <begin position="143"/>
        <end position="155"/>
    </location>
</feature>
<proteinExistence type="predicted"/>
<gene>
    <name evidence="13" type="ORF">NBRC116591_32250</name>
</gene>
<accession>A0ABQ0ACN3</accession>
<evidence type="ECO:0000313" key="14">
    <source>
        <dbReference type="Proteomes" id="UP001465153"/>
    </source>
</evidence>
<keyword evidence="5 9" id="KW-0805">Transcription regulation</keyword>
<dbReference type="InterPro" id="IPR024187">
    <property type="entry name" value="Sig_transdc_resp-reg_cit/mal"/>
</dbReference>
<evidence type="ECO:0000256" key="9">
    <source>
        <dbReference type="PIRNR" id="PIRNR006171"/>
    </source>
</evidence>
<evidence type="ECO:0000256" key="7">
    <source>
        <dbReference type="ARBA" id="ARBA00023159"/>
    </source>
</evidence>
<dbReference type="Gene3D" id="3.40.50.2300">
    <property type="match status" value="1"/>
</dbReference>
<dbReference type="PANTHER" id="PTHR45526:SF1">
    <property type="entry name" value="TRANSCRIPTIONAL REGULATORY PROTEIN DCUR-RELATED"/>
    <property type="match status" value="1"/>
</dbReference>
<keyword evidence="4 9" id="KW-0902">Two-component regulatory system</keyword>
<protein>
    <recommendedName>
        <fullName evidence="9">Transcriptional regulatory protein</fullName>
    </recommendedName>
</protein>
<evidence type="ECO:0000259" key="12">
    <source>
        <dbReference type="PROSITE" id="PS50110"/>
    </source>
</evidence>
<keyword evidence="7 9" id="KW-0010">Activator</keyword>
<dbReference type="InterPro" id="IPR048714">
    <property type="entry name" value="DpiA-like_HTH"/>
</dbReference>
<reference evidence="13 14" key="1">
    <citation type="submission" date="2024-04" db="EMBL/GenBank/DDBJ databases">
        <title>Draft genome sequence of Sessilibacter corallicola NBRC 116591.</title>
        <authorList>
            <person name="Miyakawa T."/>
            <person name="Kusuya Y."/>
            <person name="Miura T."/>
        </authorList>
    </citation>
    <scope>NUCLEOTIDE SEQUENCE [LARGE SCALE GENOMIC DNA]</scope>
    <source>
        <strain evidence="13 14">KU-00831-HH</strain>
    </source>
</reference>
<dbReference type="InterPro" id="IPR011006">
    <property type="entry name" value="CheY-like_superfamily"/>
</dbReference>
<organism evidence="13 14">
    <name type="scientific">Sessilibacter corallicola</name>
    <dbReference type="NCBI Taxonomy" id="2904075"/>
    <lineage>
        <taxon>Bacteria</taxon>
        <taxon>Pseudomonadati</taxon>
        <taxon>Pseudomonadota</taxon>
        <taxon>Gammaproteobacteria</taxon>
        <taxon>Cellvibrionales</taxon>
        <taxon>Cellvibrionaceae</taxon>
        <taxon>Sessilibacter</taxon>
    </lineage>
</organism>
<name>A0ABQ0ACN3_9GAMM</name>
<dbReference type="Proteomes" id="UP001465153">
    <property type="component" value="Unassembled WGS sequence"/>
</dbReference>
<dbReference type="EMBL" id="BAABWN010000012">
    <property type="protein sequence ID" value="GAA6169414.1"/>
    <property type="molecule type" value="Genomic_DNA"/>
</dbReference>
<dbReference type="InterPro" id="IPR051271">
    <property type="entry name" value="2C-system_Tx_regulators"/>
</dbReference>
<sequence length="236" mass="26124">MNYSCIIIEDQPDVAQFLAQYLIANGRYSIMGMAHDMDTGRSLLASVEPDLILLDVYFPNGNGLDLLSELRTQSIKSDIMLLTAAREVHILERAMQLGICDFLVKPILIPRLEQALSNFESRQQQLADVSELTQSVVDTVLKPTSANSGANSGTKGTPRLPKGVDSLTLEKIRTVFRSDNQQSLTAQKVGDVVGVSRSTARRYLEFLLESGELCVDHTYGTIGRPERCYRLGKTDK</sequence>
<dbReference type="InterPro" id="IPR001789">
    <property type="entry name" value="Sig_transdc_resp-reg_receiver"/>
</dbReference>
<comment type="subcellular location">
    <subcellularLocation>
        <location evidence="1 9">Cytoplasm</location>
    </subcellularLocation>
</comment>
<evidence type="ECO:0000313" key="13">
    <source>
        <dbReference type="EMBL" id="GAA6169414.1"/>
    </source>
</evidence>
<dbReference type="PROSITE" id="PS50110">
    <property type="entry name" value="RESPONSE_REGULATORY"/>
    <property type="match status" value="1"/>
</dbReference>
<dbReference type="SUPFAM" id="SSF52172">
    <property type="entry name" value="CheY-like"/>
    <property type="match status" value="1"/>
</dbReference>
<comment type="caution">
    <text evidence="13">The sequence shown here is derived from an EMBL/GenBank/DDBJ whole genome shotgun (WGS) entry which is preliminary data.</text>
</comment>
<evidence type="ECO:0000256" key="8">
    <source>
        <dbReference type="ARBA" id="ARBA00023163"/>
    </source>
</evidence>
<evidence type="ECO:0000256" key="11">
    <source>
        <dbReference type="SAM" id="MobiDB-lite"/>
    </source>
</evidence>
<dbReference type="PANTHER" id="PTHR45526">
    <property type="entry name" value="TRANSCRIPTIONAL REGULATORY PROTEIN DPIA"/>
    <property type="match status" value="1"/>
</dbReference>
<feature type="domain" description="Response regulatory" evidence="12">
    <location>
        <begin position="4"/>
        <end position="120"/>
    </location>
</feature>
<keyword evidence="8 9" id="KW-0804">Transcription</keyword>
<dbReference type="Pfam" id="PF00072">
    <property type="entry name" value="Response_reg"/>
    <property type="match status" value="1"/>
</dbReference>
<keyword evidence="6 9" id="KW-0238">DNA-binding</keyword>